<gene>
    <name evidence="3" type="ORF">GGX14DRAFT_564027</name>
</gene>
<dbReference type="PANTHER" id="PTHR33104:SF2">
    <property type="entry name" value="CXC3 LIKE CYSTEINE CLUSTER DOMAIN-CONTAINING PROTEIN"/>
    <property type="match status" value="1"/>
</dbReference>
<dbReference type="InterPro" id="IPR040521">
    <property type="entry name" value="KDZ"/>
</dbReference>
<evidence type="ECO:0000259" key="2">
    <source>
        <dbReference type="Pfam" id="PF18803"/>
    </source>
</evidence>
<evidence type="ECO:0000313" key="4">
    <source>
        <dbReference type="Proteomes" id="UP001219525"/>
    </source>
</evidence>
<dbReference type="PANTHER" id="PTHR33104">
    <property type="entry name" value="SI:DKEY-29D5.2"/>
    <property type="match status" value="1"/>
</dbReference>
<dbReference type="Pfam" id="PF18803">
    <property type="entry name" value="CxC2"/>
    <property type="match status" value="1"/>
</dbReference>
<keyword evidence="4" id="KW-1185">Reference proteome</keyword>
<name>A0AAD6YD93_9AGAR</name>
<feature type="compositionally biased region" description="Acidic residues" evidence="1">
    <location>
        <begin position="1073"/>
        <end position="1106"/>
    </location>
</feature>
<feature type="compositionally biased region" description="Acidic residues" evidence="1">
    <location>
        <begin position="905"/>
        <end position="919"/>
    </location>
</feature>
<accession>A0AAD6YD93</accession>
<feature type="domain" description="CxC2-like cysteine cluster KDZ transposase-associated" evidence="2">
    <location>
        <begin position="199"/>
        <end position="290"/>
    </location>
</feature>
<evidence type="ECO:0000256" key="1">
    <source>
        <dbReference type="SAM" id="MobiDB-lite"/>
    </source>
</evidence>
<dbReference type="InterPro" id="IPR041457">
    <property type="entry name" value="CxC2_KDZ-assoc"/>
</dbReference>
<dbReference type="EMBL" id="JARJCW010000022">
    <property type="protein sequence ID" value="KAJ7212980.1"/>
    <property type="molecule type" value="Genomic_DNA"/>
</dbReference>
<organism evidence="3 4">
    <name type="scientific">Mycena pura</name>
    <dbReference type="NCBI Taxonomy" id="153505"/>
    <lineage>
        <taxon>Eukaryota</taxon>
        <taxon>Fungi</taxon>
        <taxon>Dikarya</taxon>
        <taxon>Basidiomycota</taxon>
        <taxon>Agaricomycotina</taxon>
        <taxon>Agaricomycetes</taxon>
        <taxon>Agaricomycetidae</taxon>
        <taxon>Agaricales</taxon>
        <taxon>Marasmiineae</taxon>
        <taxon>Mycenaceae</taxon>
        <taxon>Mycena</taxon>
    </lineage>
</organism>
<feature type="region of interest" description="Disordered" evidence="1">
    <location>
        <begin position="1064"/>
        <end position="1106"/>
    </location>
</feature>
<reference evidence="3" key="1">
    <citation type="submission" date="2023-03" db="EMBL/GenBank/DDBJ databases">
        <title>Massive genome expansion in bonnet fungi (Mycena s.s.) driven by repeated elements and novel gene families across ecological guilds.</title>
        <authorList>
            <consortium name="Lawrence Berkeley National Laboratory"/>
            <person name="Harder C.B."/>
            <person name="Miyauchi S."/>
            <person name="Viragh M."/>
            <person name="Kuo A."/>
            <person name="Thoen E."/>
            <person name="Andreopoulos B."/>
            <person name="Lu D."/>
            <person name="Skrede I."/>
            <person name="Drula E."/>
            <person name="Henrissat B."/>
            <person name="Morin E."/>
            <person name="Kohler A."/>
            <person name="Barry K."/>
            <person name="LaButti K."/>
            <person name="Morin E."/>
            <person name="Salamov A."/>
            <person name="Lipzen A."/>
            <person name="Mereny Z."/>
            <person name="Hegedus B."/>
            <person name="Baldrian P."/>
            <person name="Stursova M."/>
            <person name="Weitz H."/>
            <person name="Taylor A."/>
            <person name="Grigoriev I.V."/>
            <person name="Nagy L.G."/>
            <person name="Martin F."/>
            <person name="Kauserud H."/>
        </authorList>
    </citation>
    <scope>NUCLEOTIDE SEQUENCE</scope>
    <source>
        <strain evidence="3">9144</strain>
    </source>
</reference>
<dbReference type="AlphaFoldDB" id="A0AAD6YD93"/>
<feature type="region of interest" description="Disordered" evidence="1">
    <location>
        <begin position="85"/>
        <end position="110"/>
    </location>
</feature>
<sequence>MRTQRPGSQTVEFSFEDLLPTTGPASVDNFVDRVSVDRRRVYREQFPLEPPSPLKRAAKRTRHEQLPPEVPMEVDSDDRYCMGGLDDDTEVQPSEPLGSTPPSGTNVKPADPAMRTWMESHRDSFLRVLLWRDGRGDSLEPDDSLCPGCLNPGKTPQFRCRECRGGSVLCTDCCIDRHVENPLHVIEQWNGVYFDKVFLKDLGLRVQFGHPLGQKCARPVQGYTDFIVLHENGIHEVSTYKAGWYPATTERPQTCATFTCLDRYHALLQKSKTTAYDYYGTLEYLTDGTGVKPSNRYQVFLRMSRQYAHLSLLKRRGRGHDPSGVWGTSAGELAIRCVACPWPGVNLPEGWENAAPEDKCLYVFELKDPGLGTGWAYMVEWAPYRQHLLTITDQKEMSSCSGLAALDHANTKFSRGYSSTGVGMGVCARHEFVQPNGVGDLQCGERFGNMDYIFASLRRHIHALLLIILSYDIACQWWKDLKNRLLTLPPLVRFKLVLELIRFVVPKMHIHGHTMACQLEYSLNLVPGSGQTDGEGIERPWAMIGGVAASTRSSGPGARADALDFQWSFWNWSKLVGLPALLRRRLDGANAELAKQEEAFQEFSIHQAEHVGEWRTQVEDFERNKASKNPYEAKIKGLTEMQVRLQFEEEEEKEAAAGVPRVHDVSPSQFVTMALDLEEEQRRVHVQAELKRAKSTALKINLRSMRRKLTNGIDRLRTLQATFSPASLVALEAANVPPETRAENVPLFLPSALTAAQRAGGGCMPIVWEIEKELRDAQCRTALALLRNQLHIKSRLLIYKKYQSRHQGMNTRARTIVARNESKIRLHSEKYQAARRALLAFAGGVESEVGWKRLRKEDIRCTEDPEALSRRQQKKKAARERMLLRNLELAAMGEVPLINPQRPLDDEEGDGDNTDEEPGDTYTLGESRRQVSWIWTHAGNSGTDEEILEGKIYDNDGTYLNDYSIALRIEWCKSYARTRRWREEVRILGEEWRRLPLSLAHMENEWKDRARKVPVGVIPAGEAEGMIAYAVKQAAMYSNLIKHAEVTRTEPKLANGHRRWRPRAATAYSGLDVDGDEDGDVDGDEEDDDEHTDDEELLMGGEVDDD</sequence>
<feature type="region of interest" description="Disordered" evidence="1">
    <location>
        <begin position="898"/>
        <end position="923"/>
    </location>
</feature>
<dbReference type="Pfam" id="PF18758">
    <property type="entry name" value="KDZ"/>
    <property type="match status" value="1"/>
</dbReference>
<evidence type="ECO:0000313" key="3">
    <source>
        <dbReference type="EMBL" id="KAJ7212980.1"/>
    </source>
</evidence>
<protein>
    <recommendedName>
        <fullName evidence="2">CxC2-like cysteine cluster KDZ transposase-associated domain-containing protein</fullName>
    </recommendedName>
</protein>
<comment type="caution">
    <text evidence="3">The sequence shown here is derived from an EMBL/GenBank/DDBJ whole genome shotgun (WGS) entry which is preliminary data.</text>
</comment>
<proteinExistence type="predicted"/>
<dbReference type="Proteomes" id="UP001219525">
    <property type="component" value="Unassembled WGS sequence"/>
</dbReference>